<name>A0A1C2G9T8_LIMRT</name>
<protein>
    <submittedName>
        <fullName evidence="1">Uncharacterized protein</fullName>
    </submittedName>
</protein>
<evidence type="ECO:0000313" key="2">
    <source>
        <dbReference type="Proteomes" id="UP000095141"/>
    </source>
</evidence>
<sequence>MNSDKIKGGSLLRLKFLGISFGVGHNGACVRPAKQSEALKLLTKRNRGISLTEYLKKFIEKCVDDFSITQPGD</sequence>
<proteinExistence type="predicted"/>
<dbReference type="EMBL" id="MCNS01000008">
    <property type="protein sequence ID" value="OCX48227.1"/>
    <property type="molecule type" value="Genomic_DNA"/>
</dbReference>
<comment type="caution">
    <text evidence="1">The sequence shown here is derived from an EMBL/GenBank/DDBJ whole genome shotgun (WGS) entry which is preliminary data.</text>
</comment>
<reference evidence="1 2" key="1">
    <citation type="submission" date="2016-08" db="EMBL/GenBank/DDBJ databases">
        <title>Probiotic bacterium isolated from chicken gut.</title>
        <authorList>
            <person name="Levy J.L."/>
            <person name="Hassan H.M."/>
            <person name="Mendoza M.A."/>
        </authorList>
    </citation>
    <scope>NUCLEOTIDE SEQUENCE [LARGE SCALE GENOMIC DNA]</scope>
    <source>
        <strain evidence="1 2">P43</strain>
    </source>
</reference>
<organism evidence="1 2">
    <name type="scientific">Limosilactobacillus reuteri</name>
    <name type="common">Lactobacillus reuteri</name>
    <dbReference type="NCBI Taxonomy" id="1598"/>
    <lineage>
        <taxon>Bacteria</taxon>
        <taxon>Bacillati</taxon>
        <taxon>Bacillota</taxon>
        <taxon>Bacilli</taxon>
        <taxon>Lactobacillales</taxon>
        <taxon>Lactobacillaceae</taxon>
        <taxon>Limosilactobacillus</taxon>
    </lineage>
</organism>
<evidence type="ECO:0000313" key="1">
    <source>
        <dbReference type="EMBL" id="OCX48227.1"/>
    </source>
</evidence>
<gene>
    <name evidence="1" type="ORF">BFD03_05605</name>
</gene>
<dbReference type="AlphaFoldDB" id="A0A1C2G9T8"/>
<accession>A0A1C2G9T8</accession>
<dbReference type="Proteomes" id="UP000095141">
    <property type="component" value="Unassembled WGS sequence"/>
</dbReference>